<dbReference type="Pfam" id="PF05699">
    <property type="entry name" value="Dimer_Tnp_hAT"/>
    <property type="match status" value="1"/>
</dbReference>
<evidence type="ECO:0000313" key="3">
    <source>
        <dbReference type="Proteomes" id="UP001159428"/>
    </source>
</evidence>
<reference evidence="2 3" key="1">
    <citation type="submission" date="2022-05" db="EMBL/GenBank/DDBJ databases">
        <authorList>
            <consortium name="Genoscope - CEA"/>
            <person name="William W."/>
        </authorList>
    </citation>
    <scope>NUCLEOTIDE SEQUENCE [LARGE SCALE GENOMIC DNA]</scope>
</reference>
<dbReference type="AlphaFoldDB" id="A0AAU9W1A1"/>
<dbReference type="PANTHER" id="PTHR46289:SF14">
    <property type="entry name" value="DUF4371 DOMAIN-CONTAINING PROTEIN"/>
    <property type="match status" value="1"/>
</dbReference>
<dbReference type="EMBL" id="CALNXJ010000007">
    <property type="protein sequence ID" value="CAH3044793.1"/>
    <property type="molecule type" value="Genomic_DNA"/>
</dbReference>
<protein>
    <recommendedName>
        <fullName evidence="1">HAT C-terminal dimerisation domain-containing protein</fullName>
    </recommendedName>
</protein>
<feature type="non-terminal residue" evidence="2">
    <location>
        <position position="262"/>
    </location>
</feature>
<dbReference type="InterPro" id="IPR008906">
    <property type="entry name" value="HATC_C_dom"/>
</dbReference>
<sequence length="262" mass="30089">MELWDWSLDVLKDTEMKSRINGSSSISAAQGNKLAVDVVKTLKTDRSDESFDLFWARIKQRKDKEIESIEDPVPPRKRKVPSRFELGQQQTHYFPQTAKDHYKQIYFEAIDFATTAITARFDQKDFKVYMNLQELLLKATAKQPYDAEVAEVLKVYSEDLNPYQLEGQLVLLPQVAASNAFDTSRFNVDDLISFFQSIDEPHKLLLSEICMLGKLLLVIPATNAASERSFSALKRVKTYLRATTGDARLNHLMTLHVHRDRT</sequence>
<dbReference type="PANTHER" id="PTHR46289">
    <property type="entry name" value="52 KDA REPRESSOR OF THE INHIBITOR OF THE PROTEIN KINASE-LIKE PROTEIN-RELATED"/>
    <property type="match status" value="1"/>
</dbReference>
<gene>
    <name evidence="2" type="ORF">PMEA_00031390</name>
</gene>
<evidence type="ECO:0000313" key="2">
    <source>
        <dbReference type="EMBL" id="CAH3044793.1"/>
    </source>
</evidence>
<dbReference type="Proteomes" id="UP001159428">
    <property type="component" value="Unassembled WGS sequence"/>
</dbReference>
<proteinExistence type="predicted"/>
<dbReference type="GO" id="GO:0046983">
    <property type="term" value="F:protein dimerization activity"/>
    <property type="evidence" value="ECO:0007669"/>
    <property type="project" value="InterPro"/>
</dbReference>
<evidence type="ECO:0000259" key="1">
    <source>
        <dbReference type="Pfam" id="PF05699"/>
    </source>
</evidence>
<accession>A0AAU9W1A1</accession>
<name>A0AAU9W1A1_9CNID</name>
<feature type="domain" description="HAT C-terminal dimerisation" evidence="1">
    <location>
        <begin position="211"/>
        <end position="257"/>
    </location>
</feature>
<comment type="caution">
    <text evidence="2">The sequence shown here is derived from an EMBL/GenBank/DDBJ whole genome shotgun (WGS) entry which is preliminary data.</text>
</comment>
<dbReference type="InterPro" id="IPR052958">
    <property type="entry name" value="IFN-induced_PKR_regulator"/>
</dbReference>
<organism evidence="2 3">
    <name type="scientific">Pocillopora meandrina</name>
    <dbReference type="NCBI Taxonomy" id="46732"/>
    <lineage>
        <taxon>Eukaryota</taxon>
        <taxon>Metazoa</taxon>
        <taxon>Cnidaria</taxon>
        <taxon>Anthozoa</taxon>
        <taxon>Hexacorallia</taxon>
        <taxon>Scleractinia</taxon>
        <taxon>Astrocoeniina</taxon>
        <taxon>Pocilloporidae</taxon>
        <taxon>Pocillopora</taxon>
    </lineage>
</organism>
<keyword evidence="3" id="KW-1185">Reference proteome</keyword>